<feature type="compositionally biased region" description="Acidic residues" evidence="1">
    <location>
        <begin position="170"/>
        <end position="182"/>
    </location>
</feature>
<dbReference type="AlphaFoldDB" id="A0AAV7SF49"/>
<dbReference type="GO" id="GO:0005634">
    <property type="term" value="C:nucleus"/>
    <property type="evidence" value="ECO:0007669"/>
    <property type="project" value="TreeGrafter"/>
</dbReference>
<evidence type="ECO:0000256" key="1">
    <source>
        <dbReference type="SAM" id="MobiDB-lite"/>
    </source>
</evidence>
<reference evidence="3" key="1">
    <citation type="journal article" date="2022" name="bioRxiv">
        <title>Sequencing and chromosome-scale assembly of the giantPleurodeles waltlgenome.</title>
        <authorList>
            <person name="Brown T."/>
            <person name="Elewa A."/>
            <person name="Iarovenko S."/>
            <person name="Subramanian E."/>
            <person name="Araus A.J."/>
            <person name="Petzold A."/>
            <person name="Susuki M."/>
            <person name="Suzuki K.-i.T."/>
            <person name="Hayashi T."/>
            <person name="Toyoda A."/>
            <person name="Oliveira C."/>
            <person name="Osipova E."/>
            <person name="Leigh N.D."/>
            <person name="Simon A."/>
            <person name="Yun M.H."/>
        </authorList>
    </citation>
    <scope>NUCLEOTIDE SEQUENCE</scope>
    <source>
        <strain evidence="3">20211129_DDA</strain>
        <tissue evidence="3">Liver</tissue>
    </source>
</reference>
<sequence length="444" mass="49797">MSSSQELGDSVGNRKTGKRPRKPNYTYEELQLLIHTVHHNYDLLYGEGQRKNDQRRKEVWHRLVESINGQGVVVRTKDELQHKYRDLRAEVKKKLHEIQRQSQGGGDGMPISVSLTLLEKLIAANINRGFQQLHCSLPGEHKPQSEQADRVEGSASTPGLEIEGGIVKEEEFEENTSQDVQDEESRLLAPPSWFLDYERVPTMGQDAQDTSVDLSDSMLDKKRTQPDGKPVDSGIDCVSRDPEDAARAAPTTPASTSTVSDADVSRGWSQSQPTEHASWRLTLRRLYELEERRELRHQQQMQMQKQHVQLQQDILEQQKAILQTIQSCMQLQVEQQERHHQDLLSILRSQHTTTGVASPSGCAKLPGPRTPGTSSKITIVSSPPHQGAHKGQLSTASLEKETPNVATHVFPQETLETAQKVSAARRGRGRRGRGRPRGAKSKKS</sequence>
<protein>
    <recommendedName>
        <fullName evidence="2">Myb/SANT-like DNA-binding domain-containing protein</fullName>
    </recommendedName>
</protein>
<accession>A0AAV7SF49</accession>
<evidence type="ECO:0000313" key="3">
    <source>
        <dbReference type="EMBL" id="KAJ1162364.1"/>
    </source>
</evidence>
<dbReference type="Pfam" id="PF13873">
    <property type="entry name" value="Myb_DNA-bind_5"/>
    <property type="match status" value="1"/>
</dbReference>
<comment type="caution">
    <text evidence="3">The sequence shown here is derived from an EMBL/GenBank/DDBJ whole genome shotgun (WGS) entry which is preliminary data.</text>
</comment>
<feature type="region of interest" description="Disordered" evidence="1">
    <location>
        <begin position="135"/>
        <end position="186"/>
    </location>
</feature>
<feature type="region of interest" description="Disordered" evidence="1">
    <location>
        <begin position="1"/>
        <end position="24"/>
    </location>
</feature>
<dbReference type="PANTHER" id="PTHR23098">
    <property type="entry name" value="AGAP001331-PA-RELATED"/>
    <property type="match status" value="1"/>
</dbReference>
<feature type="region of interest" description="Disordered" evidence="1">
    <location>
        <begin position="353"/>
        <end position="444"/>
    </location>
</feature>
<dbReference type="PANTHER" id="PTHR23098:SF22">
    <property type="entry name" value="MYB-LIKE DOMAIN-CONTAINING PROTEIN"/>
    <property type="match status" value="1"/>
</dbReference>
<feature type="compositionally biased region" description="Polar residues" evidence="1">
    <location>
        <begin position="371"/>
        <end position="384"/>
    </location>
</feature>
<dbReference type="Proteomes" id="UP001066276">
    <property type="component" value="Chromosome 4_2"/>
</dbReference>
<feature type="compositionally biased region" description="Basic and acidic residues" evidence="1">
    <location>
        <begin position="139"/>
        <end position="152"/>
    </location>
</feature>
<organism evidence="3 4">
    <name type="scientific">Pleurodeles waltl</name>
    <name type="common">Iberian ribbed newt</name>
    <dbReference type="NCBI Taxonomy" id="8319"/>
    <lineage>
        <taxon>Eukaryota</taxon>
        <taxon>Metazoa</taxon>
        <taxon>Chordata</taxon>
        <taxon>Craniata</taxon>
        <taxon>Vertebrata</taxon>
        <taxon>Euteleostomi</taxon>
        <taxon>Amphibia</taxon>
        <taxon>Batrachia</taxon>
        <taxon>Caudata</taxon>
        <taxon>Salamandroidea</taxon>
        <taxon>Salamandridae</taxon>
        <taxon>Pleurodelinae</taxon>
        <taxon>Pleurodeles</taxon>
    </lineage>
</organism>
<dbReference type="EMBL" id="JANPWB010000008">
    <property type="protein sequence ID" value="KAJ1162364.1"/>
    <property type="molecule type" value="Genomic_DNA"/>
</dbReference>
<feature type="region of interest" description="Disordered" evidence="1">
    <location>
        <begin position="204"/>
        <end position="275"/>
    </location>
</feature>
<proteinExistence type="predicted"/>
<feature type="compositionally biased region" description="Basic residues" evidence="1">
    <location>
        <begin position="423"/>
        <end position="444"/>
    </location>
</feature>
<gene>
    <name evidence="3" type="ORF">NDU88_002832</name>
</gene>
<feature type="compositionally biased region" description="Low complexity" evidence="1">
    <location>
        <begin position="247"/>
        <end position="262"/>
    </location>
</feature>
<dbReference type="InterPro" id="IPR028002">
    <property type="entry name" value="Myb_DNA-bind_5"/>
</dbReference>
<feature type="compositionally biased region" description="Basic and acidic residues" evidence="1">
    <location>
        <begin position="218"/>
        <end position="230"/>
    </location>
</feature>
<evidence type="ECO:0000259" key="2">
    <source>
        <dbReference type="Pfam" id="PF13873"/>
    </source>
</evidence>
<feature type="domain" description="Myb/SANT-like DNA-binding" evidence="2">
    <location>
        <begin position="21"/>
        <end position="95"/>
    </location>
</feature>
<feature type="compositionally biased region" description="Polar residues" evidence="1">
    <location>
        <begin position="205"/>
        <end position="214"/>
    </location>
</feature>
<name>A0AAV7SF49_PLEWA</name>
<evidence type="ECO:0000313" key="4">
    <source>
        <dbReference type="Proteomes" id="UP001066276"/>
    </source>
</evidence>
<keyword evidence="4" id="KW-1185">Reference proteome</keyword>